<dbReference type="PANTHER" id="PTHR30055:SF234">
    <property type="entry name" value="HTH-TYPE TRANSCRIPTIONAL REGULATOR BETI"/>
    <property type="match status" value="1"/>
</dbReference>
<dbReference type="EMBL" id="QHKI01000128">
    <property type="protein sequence ID" value="RSM59726.1"/>
    <property type="molecule type" value="Genomic_DNA"/>
</dbReference>
<proteinExistence type="predicted"/>
<dbReference type="SUPFAM" id="SSF48498">
    <property type="entry name" value="Tetracyclin repressor-like, C-terminal domain"/>
    <property type="match status" value="1"/>
</dbReference>
<keyword evidence="1" id="KW-0805">Transcription regulation</keyword>
<accession>A0A428XWJ2</accession>
<evidence type="ECO:0000256" key="4">
    <source>
        <dbReference type="PROSITE-ProRule" id="PRU00335"/>
    </source>
</evidence>
<evidence type="ECO:0000256" key="2">
    <source>
        <dbReference type="ARBA" id="ARBA00023125"/>
    </source>
</evidence>
<dbReference type="InterPro" id="IPR050109">
    <property type="entry name" value="HTH-type_TetR-like_transc_reg"/>
</dbReference>
<dbReference type="Proteomes" id="UP000287547">
    <property type="component" value="Unassembled WGS sequence"/>
</dbReference>
<comment type="caution">
    <text evidence="6">The sequence shown here is derived from an EMBL/GenBank/DDBJ whole genome shotgun (WGS) entry which is preliminary data.</text>
</comment>
<sequence>MSISQTVKVYVVHIDVYVVHVTPTPDRLTAAVLAILLSEGAQAVTMRRAAADAGVTTMATYRHFPNREALLHKAVHDAVADETASWSEWDPGLDFAARTDQLLDLFLNFALGKPNLYKYLVTEERPDARQFPSDFRQGGSPAFAPVFEAVSRGMRDKVLRQDDVLEVTLAITTPVMGLLQQYHGGRITLPEQEFRALCKRTVERVLNGIR</sequence>
<gene>
    <name evidence="6" type="ORF">DMH04_55305</name>
</gene>
<feature type="domain" description="HTH tetR-type" evidence="5">
    <location>
        <begin position="22"/>
        <end position="82"/>
    </location>
</feature>
<dbReference type="Pfam" id="PF00440">
    <property type="entry name" value="TetR_N"/>
    <property type="match status" value="1"/>
</dbReference>
<keyword evidence="2 4" id="KW-0238">DNA-binding</keyword>
<protein>
    <submittedName>
        <fullName evidence="6">TetR/AcrR family transcriptional regulator</fullName>
    </submittedName>
</protein>
<dbReference type="GO" id="GO:0000976">
    <property type="term" value="F:transcription cis-regulatory region binding"/>
    <property type="evidence" value="ECO:0007669"/>
    <property type="project" value="TreeGrafter"/>
</dbReference>
<name>A0A428XWJ2_KIBAR</name>
<dbReference type="InterPro" id="IPR009057">
    <property type="entry name" value="Homeodomain-like_sf"/>
</dbReference>
<dbReference type="InterPro" id="IPR036271">
    <property type="entry name" value="Tet_transcr_reg_TetR-rel_C_sf"/>
</dbReference>
<dbReference type="RefSeq" id="WP_125728701.1">
    <property type="nucleotide sequence ID" value="NZ_QHKI01000128.1"/>
</dbReference>
<evidence type="ECO:0000313" key="7">
    <source>
        <dbReference type="Proteomes" id="UP000287547"/>
    </source>
</evidence>
<dbReference type="OrthoDB" id="4641396at2"/>
<evidence type="ECO:0000259" key="5">
    <source>
        <dbReference type="PROSITE" id="PS50977"/>
    </source>
</evidence>
<dbReference type="SUPFAM" id="SSF46689">
    <property type="entry name" value="Homeodomain-like"/>
    <property type="match status" value="1"/>
</dbReference>
<dbReference type="PROSITE" id="PS50977">
    <property type="entry name" value="HTH_TETR_2"/>
    <property type="match status" value="1"/>
</dbReference>
<evidence type="ECO:0000256" key="1">
    <source>
        <dbReference type="ARBA" id="ARBA00023015"/>
    </source>
</evidence>
<evidence type="ECO:0000313" key="6">
    <source>
        <dbReference type="EMBL" id="RSM59726.1"/>
    </source>
</evidence>
<reference evidence="6 7" key="1">
    <citation type="submission" date="2018-05" db="EMBL/GenBank/DDBJ databases">
        <title>Evolution of GPA BGCs.</title>
        <authorList>
            <person name="Waglechner N."/>
            <person name="Wright G.D."/>
        </authorList>
    </citation>
    <scope>NUCLEOTIDE SEQUENCE [LARGE SCALE GENOMIC DNA]</scope>
    <source>
        <strain evidence="6 7">A82846</strain>
    </source>
</reference>
<keyword evidence="3" id="KW-0804">Transcription</keyword>
<dbReference type="PANTHER" id="PTHR30055">
    <property type="entry name" value="HTH-TYPE TRANSCRIPTIONAL REGULATOR RUTR"/>
    <property type="match status" value="1"/>
</dbReference>
<dbReference type="Gene3D" id="1.10.357.10">
    <property type="entry name" value="Tetracycline Repressor, domain 2"/>
    <property type="match status" value="1"/>
</dbReference>
<dbReference type="InterPro" id="IPR001647">
    <property type="entry name" value="HTH_TetR"/>
</dbReference>
<dbReference type="GO" id="GO:0003700">
    <property type="term" value="F:DNA-binding transcription factor activity"/>
    <property type="evidence" value="ECO:0007669"/>
    <property type="project" value="TreeGrafter"/>
</dbReference>
<feature type="DNA-binding region" description="H-T-H motif" evidence="4">
    <location>
        <begin position="45"/>
        <end position="64"/>
    </location>
</feature>
<organism evidence="6 7">
    <name type="scientific">Kibdelosporangium aridum</name>
    <dbReference type="NCBI Taxonomy" id="2030"/>
    <lineage>
        <taxon>Bacteria</taxon>
        <taxon>Bacillati</taxon>
        <taxon>Actinomycetota</taxon>
        <taxon>Actinomycetes</taxon>
        <taxon>Pseudonocardiales</taxon>
        <taxon>Pseudonocardiaceae</taxon>
        <taxon>Kibdelosporangium</taxon>
    </lineage>
</organism>
<evidence type="ECO:0000256" key="3">
    <source>
        <dbReference type="ARBA" id="ARBA00023163"/>
    </source>
</evidence>
<dbReference type="AlphaFoldDB" id="A0A428XWJ2"/>